<keyword evidence="1" id="KW-0472">Membrane</keyword>
<feature type="transmembrane region" description="Helical" evidence="1">
    <location>
        <begin position="113"/>
        <end position="133"/>
    </location>
</feature>
<feature type="transmembrane region" description="Helical" evidence="1">
    <location>
        <begin position="14"/>
        <end position="31"/>
    </location>
</feature>
<organism evidence="2 3">
    <name type="scientific">Sporosarcina newyorkensis</name>
    <dbReference type="NCBI Taxonomy" id="759851"/>
    <lineage>
        <taxon>Bacteria</taxon>
        <taxon>Bacillati</taxon>
        <taxon>Bacillota</taxon>
        <taxon>Bacilli</taxon>
        <taxon>Bacillales</taxon>
        <taxon>Caryophanaceae</taxon>
        <taxon>Sporosarcina</taxon>
    </lineage>
</organism>
<feature type="transmembrane region" description="Helical" evidence="1">
    <location>
        <begin position="37"/>
        <end position="56"/>
    </location>
</feature>
<feature type="transmembrane region" description="Helical" evidence="1">
    <location>
        <begin position="140"/>
        <end position="162"/>
    </location>
</feature>
<gene>
    <name evidence="2" type="ORF">SAMN04244570_0189</name>
</gene>
<reference evidence="3" key="1">
    <citation type="submission" date="2017-02" db="EMBL/GenBank/DDBJ databases">
        <authorList>
            <person name="Varghese N."/>
            <person name="Submissions S."/>
        </authorList>
    </citation>
    <scope>NUCLEOTIDE SEQUENCE [LARGE SCALE GENOMIC DNA]</scope>
    <source>
        <strain evidence="3">DSM 23966</strain>
    </source>
</reference>
<sequence>MNLLIRKDLYTQRVSTYFLTILWFIIFTNFFTDGQPIRHVILLAVVAYFIAISSNTKSFEKESVLINSLPVTRKQVVLAKYAAGLIWFVLSAVAVLIYIFLFETFAPFPARMMSITELLIALGSFFLLISIYYPLQFKAGYVLASTLTVMIPVLAMMSLTIIKNILENPRMTSTHEWMMHIAQLLTTNQWTFAFLFLLVSALVTWLSIQLSIRIYGNSDFDHA</sequence>
<dbReference type="PANTHER" id="PTHR41309">
    <property type="entry name" value="MEMBRANE PROTEIN-RELATED"/>
    <property type="match status" value="1"/>
</dbReference>
<dbReference type="EMBL" id="FUYJ01000011">
    <property type="protein sequence ID" value="SKB06563.1"/>
    <property type="molecule type" value="Genomic_DNA"/>
</dbReference>
<dbReference type="RefSeq" id="WP_176132620.1">
    <property type="nucleotide sequence ID" value="NZ_FUYJ01000011.1"/>
</dbReference>
<dbReference type="AlphaFoldDB" id="A0A1T4YY35"/>
<name>A0A1T4YY35_9BACL</name>
<feature type="transmembrane region" description="Helical" evidence="1">
    <location>
        <begin position="190"/>
        <end position="208"/>
    </location>
</feature>
<dbReference type="Pfam" id="PF13346">
    <property type="entry name" value="ABC2_membrane_5"/>
    <property type="match status" value="1"/>
</dbReference>
<protein>
    <submittedName>
        <fullName evidence="2">ABC-2 family transporter protein</fullName>
    </submittedName>
</protein>
<evidence type="ECO:0000313" key="3">
    <source>
        <dbReference type="Proteomes" id="UP000190042"/>
    </source>
</evidence>
<feature type="transmembrane region" description="Helical" evidence="1">
    <location>
        <begin position="77"/>
        <end position="101"/>
    </location>
</feature>
<accession>A0A1T4YY35</accession>
<keyword evidence="3" id="KW-1185">Reference proteome</keyword>
<keyword evidence="1" id="KW-0812">Transmembrane</keyword>
<evidence type="ECO:0000256" key="1">
    <source>
        <dbReference type="SAM" id="Phobius"/>
    </source>
</evidence>
<evidence type="ECO:0000313" key="2">
    <source>
        <dbReference type="EMBL" id="SKB06563.1"/>
    </source>
</evidence>
<keyword evidence="1" id="KW-1133">Transmembrane helix</keyword>
<dbReference type="InterPro" id="IPR025699">
    <property type="entry name" value="ABC2_memb-like"/>
</dbReference>
<proteinExistence type="predicted"/>
<dbReference type="PANTHER" id="PTHR41309:SF2">
    <property type="entry name" value="MEMBRANE PROTEIN"/>
    <property type="match status" value="1"/>
</dbReference>
<dbReference type="Proteomes" id="UP000190042">
    <property type="component" value="Unassembled WGS sequence"/>
</dbReference>